<accession>A0ABV5HWP6</accession>
<proteinExistence type="predicted"/>
<dbReference type="Pfam" id="PF04612">
    <property type="entry name" value="T2SSM"/>
    <property type="match status" value="1"/>
</dbReference>
<organism evidence="1 2">
    <name type="scientific">Roseovarius ramblicola</name>
    <dbReference type="NCBI Taxonomy" id="2022336"/>
    <lineage>
        <taxon>Bacteria</taxon>
        <taxon>Pseudomonadati</taxon>
        <taxon>Pseudomonadota</taxon>
        <taxon>Alphaproteobacteria</taxon>
        <taxon>Rhodobacterales</taxon>
        <taxon>Roseobacteraceae</taxon>
        <taxon>Roseovarius</taxon>
    </lineage>
</organism>
<keyword evidence="2" id="KW-1185">Reference proteome</keyword>
<evidence type="ECO:0000313" key="2">
    <source>
        <dbReference type="Proteomes" id="UP001589670"/>
    </source>
</evidence>
<dbReference type="EMBL" id="JBHMEC010000004">
    <property type="protein sequence ID" value="MFB9148693.1"/>
    <property type="molecule type" value="Genomic_DNA"/>
</dbReference>
<dbReference type="InterPro" id="IPR007690">
    <property type="entry name" value="T2SS_GspM"/>
</dbReference>
<sequence length="170" mass="18307">MSALWDRLAALLMERSRRERWLLAALVLGALPLGLWQGVAVPLIERQAQARAALAETRATELWVAEQAVEHARLMRAAGGGEDRTAAPVGMSGIEAALRDAGLRAGVTELANTADGGITLRFDAVRFSRLAAWLSAQSGAWGYDLDGFTFERGAREDVVAADLRLVPAER</sequence>
<gene>
    <name evidence="1" type="primary">gspM</name>
    <name evidence="1" type="ORF">ACFFU4_02880</name>
</gene>
<protein>
    <submittedName>
        <fullName evidence="1">Type II secretion system protein GspM</fullName>
    </submittedName>
</protein>
<dbReference type="Gene3D" id="3.30.1360.100">
    <property type="entry name" value="General secretion pathway protein M, EpsM"/>
    <property type="match status" value="1"/>
</dbReference>
<comment type="caution">
    <text evidence="1">The sequence shown here is derived from an EMBL/GenBank/DDBJ whole genome shotgun (WGS) entry which is preliminary data.</text>
</comment>
<dbReference type="RefSeq" id="WP_377066866.1">
    <property type="nucleotide sequence ID" value="NZ_JBHMEC010000004.1"/>
</dbReference>
<reference evidence="1 2" key="1">
    <citation type="submission" date="2024-09" db="EMBL/GenBank/DDBJ databases">
        <authorList>
            <person name="Sun Q."/>
            <person name="Mori K."/>
        </authorList>
    </citation>
    <scope>NUCLEOTIDE SEQUENCE [LARGE SCALE GENOMIC DNA]</scope>
    <source>
        <strain evidence="1 2">CECT 9424</strain>
    </source>
</reference>
<name>A0ABV5HWP6_9RHOB</name>
<dbReference type="Proteomes" id="UP001589670">
    <property type="component" value="Unassembled WGS sequence"/>
</dbReference>
<evidence type="ECO:0000313" key="1">
    <source>
        <dbReference type="EMBL" id="MFB9148693.1"/>
    </source>
</evidence>